<proteinExistence type="predicted"/>
<protein>
    <submittedName>
        <fullName evidence="1">Uncharacterized protein</fullName>
    </submittedName>
</protein>
<gene>
    <name evidence="1" type="ORF">ERS852420_02300</name>
</gene>
<name>A0A173TL98_9FIRM</name>
<dbReference type="RefSeq" id="WP_082424190.1">
    <property type="nucleotide sequence ID" value="NZ_CYXV01000009.1"/>
</dbReference>
<organism evidence="1 2">
    <name type="scientific">Roseburia faecis</name>
    <dbReference type="NCBI Taxonomy" id="301302"/>
    <lineage>
        <taxon>Bacteria</taxon>
        <taxon>Bacillati</taxon>
        <taxon>Bacillota</taxon>
        <taxon>Clostridia</taxon>
        <taxon>Lachnospirales</taxon>
        <taxon>Lachnospiraceae</taxon>
        <taxon>Roseburia</taxon>
    </lineage>
</organism>
<evidence type="ECO:0000313" key="2">
    <source>
        <dbReference type="Proteomes" id="UP000095495"/>
    </source>
</evidence>
<dbReference type="EMBL" id="CYXV01000009">
    <property type="protein sequence ID" value="CUN03632.1"/>
    <property type="molecule type" value="Genomic_DNA"/>
</dbReference>
<sequence length="98" mass="11560">MQDYNTIIGAIQMRLNKCPTRSVMDRFRIGSSTLNLIMSRYKALELTIDELEAMSPKKVENLFYPQKNFQRKEVPLPDFQYYYDRIHAPNSRVNGARI</sequence>
<accession>A0A173TL98</accession>
<evidence type="ECO:0000313" key="1">
    <source>
        <dbReference type="EMBL" id="CUN03632.1"/>
    </source>
</evidence>
<dbReference type="Proteomes" id="UP000095495">
    <property type="component" value="Unassembled WGS sequence"/>
</dbReference>
<reference evidence="1 2" key="1">
    <citation type="submission" date="2015-09" db="EMBL/GenBank/DDBJ databases">
        <authorList>
            <consortium name="Pathogen Informatics"/>
        </authorList>
    </citation>
    <scope>NUCLEOTIDE SEQUENCE [LARGE SCALE GENOMIC DNA]</scope>
    <source>
        <strain evidence="1 2">2789STDY5608863</strain>
    </source>
</reference>
<dbReference type="AlphaFoldDB" id="A0A173TL98"/>